<accession>A0A482W9U3</accession>
<keyword evidence="2" id="KW-1185">Reference proteome</keyword>
<evidence type="ECO:0000313" key="1">
    <source>
        <dbReference type="EMBL" id="RZC41916.1"/>
    </source>
</evidence>
<organism evidence="1 2">
    <name type="scientific">Asbolus verrucosus</name>
    <name type="common">Desert ironclad beetle</name>
    <dbReference type="NCBI Taxonomy" id="1661398"/>
    <lineage>
        <taxon>Eukaryota</taxon>
        <taxon>Metazoa</taxon>
        <taxon>Ecdysozoa</taxon>
        <taxon>Arthropoda</taxon>
        <taxon>Hexapoda</taxon>
        <taxon>Insecta</taxon>
        <taxon>Pterygota</taxon>
        <taxon>Neoptera</taxon>
        <taxon>Endopterygota</taxon>
        <taxon>Coleoptera</taxon>
        <taxon>Polyphaga</taxon>
        <taxon>Cucujiformia</taxon>
        <taxon>Tenebrionidae</taxon>
        <taxon>Pimeliinae</taxon>
        <taxon>Asbolus</taxon>
    </lineage>
</organism>
<dbReference type="InterPro" id="IPR036397">
    <property type="entry name" value="RNaseH_sf"/>
</dbReference>
<dbReference type="STRING" id="1661398.A0A482W9U3"/>
<sequence>MNGHQIIFSDESQYYLWARLHSTAITSEFLISAQVNVFPWPSHSPELSLIEHVWKIIGVEMGNLRRPSKNLVELRRRIQEPYDHISQPEIDNLIPSIPRMLLNV</sequence>
<name>A0A482W9U3_ASBVE</name>
<gene>
    <name evidence="1" type="ORF">BDFB_014367</name>
</gene>
<protein>
    <submittedName>
        <fullName evidence="1">DDE 3 domain containing protein</fullName>
    </submittedName>
</protein>
<comment type="caution">
    <text evidence="1">The sequence shown here is derived from an EMBL/GenBank/DDBJ whole genome shotgun (WGS) entry which is preliminary data.</text>
</comment>
<dbReference type="Proteomes" id="UP000292052">
    <property type="component" value="Unassembled WGS sequence"/>
</dbReference>
<evidence type="ECO:0000313" key="2">
    <source>
        <dbReference type="Proteomes" id="UP000292052"/>
    </source>
</evidence>
<proteinExistence type="predicted"/>
<reference evidence="1 2" key="1">
    <citation type="submission" date="2017-03" db="EMBL/GenBank/DDBJ databases">
        <title>Genome of the blue death feigning beetle - Asbolus verrucosus.</title>
        <authorList>
            <person name="Rider S.D."/>
        </authorList>
    </citation>
    <scope>NUCLEOTIDE SEQUENCE [LARGE SCALE GENOMIC DNA]</scope>
    <source>
        <strain evidence="1">Butters</strain>
        <tissue evidence="1">Head and leg muscle</tissue>
    </source>
</reference>
<dbReference type="GO" id="GO:0003676">
    <property type="term" value="F:nucleic acid binding"/>
    <property type="evidence" value="ECO:0007669"/>
    <property type="project" value="InterPro"/>
</dbReference>
<dbReference type="Gene3D" id="3.30.420.10">
    <property type="entry name" value="Ribonuclease H-like superfamily/Ribonuclease H"/>
    <property type="match status" value="1"/>
</dbReference>
<dbReference type="AlphaFoldDB" id="A0A482W9U3"/>
<dbReference type="OrthoDB" id="10006939at2759"/>
<dbReference type="EMBL" id="QDEB01013054">
    <property type="protein sequence ID" value="RZC41916.1"/>
    <property type="molecule type" value="Genomic_DNA"/>
</dbReference>